<dbReference type="PRINTS" id="PR00160">
    <property type="entry name" value="GLUTAREDOXIN"/>
</dbReference>
<keyword evidence="4 7" id="KW-0249">Electron transport</keyword>
<evidence type="ECO:0000256" key="2">
    <source>
        <dbReference type="ARBA" id="ARBA00007787"/>
    </source>
</evidence>
<dbReference type="InterPro" id="IPR011767">
    <property type="entry name" value="GLR_AS"/>
</dbReference>
<dbReference type="CDD" id="cd03418">
    <property type="entry name" value="GRX_GRXb_1_3_like"/>
    <property type="match status" value="1"/>
</dbReference>
<evidence type="ECO:0000256" key="6">
    <source>
        <dbReference type="ARBA" id="ARBA00023284"/>
    </source>
</evidence>
<dbReference type="EMBL" id="JAOWKZ010000002">
    <property type="protein sequence ID" value="MCV2872517.1"/>
    <property type="molecule type" value="Genomic_DNA"/>
</dbReference>
<organism evidence="9 10">
    <name type="scientific">Albidovulum litorale</name>
    <dbReference type="NCBI Taxonomy" id="2984134"/>
    <lineage>
        <taxon>Bacteria</taxon>
        <taxon>Pseudomonadati</taxon>
        <taxon>Pseudomonadota</taxon>
        <taxon>Alphaproteobacteria</taxon>
        <taxon>Rhodobacterales</taxon>
        <taxon>Paracoccaceae</taxon>
        <taxon>Albidovulum</taxon>
    </lineage>
</organism>
<sequence>MPRIEIYSTPWCPFCIAAKRLLDRKGVAYEDTDVSGNAQLRQEMMQRANGRYTVPQIFIDGVHVGGCDDLHALDRAGKLDPMLAA</sequence>
<dbReference type="PROSITE" id="PS00195">
    <property type="entry name" value="GLUTAREDOXIN_1"/>
    <property type="match status" value="1"/>
</dbReference>
<proteinExistence type="inferred from homology"/>
<name>A0ABT2ZN22_9RHOB</name>
<comment type="function">
    <text evidence="1 7">Has a glutathione-disulfide oxidoreductase activity in the presence of NADPH and glutathione reductase. Reduces low molecular weight disulfides and proteins.</text>
</comment>
<dbReference type="InterPro" id="IPR014025">
    <property type="entry name" value="Glutaredoxin_subgr"/>
</dbReference>
<dbReference type="RefSeq" id="WP_263739699.1">
    <property type="nucleotide sequence ID" value="NZ_JAOWKZ010000002.1"/>
</dbReference>
<evidence type="ECO:0000313" key="10">
    <source>
        <dbReference type="Proteomes" id="UP001652564"/>
    </source>
</evidence>
<keyword evidence="6 7" id="KW-0676">Redox-active center</keyword>
<dbReference type="Proteomes" id="UP001652564">
    <property type="component" value="Unassembled WGS sequence"/>
</dbReference>
<keyword evidence="10" id="KW-1185">Reference proteome</keyword>
<dbReference type="InterPro" id="IPR036249">
    <property type="entry name" value="Thioredoxin-like_sf"/>
</dbReference>
<dbReference type="NCBIfam" id="TIGR02181">
    <property type="entry name" value="GRX_bact"/>
    <property type="match status" value="1"/>
</dbReference>
<dbReference type="Gene3D" id="3.40.30.10">
    <property type="entry name" value="Glutaredoxin"/>
    <property type="match status" value="1"/>
</dbReference>
<evidence type="ECO:0000259" key="8">
    <source>
        <dbReference type="Pfam" id="PF00462"/>
    </source>
</evidence>
<evidence type="ECO:0000256" key="1">
    <source>
        <dbReference type="ARBA" id="ARBA00002549"/>
    </source>
</evidence>
<dbReference type="SUPFAM" id="SSF52833">
    <property type="entry name" value="Thioredoxin-like"/>
    <property type="match status" value="1"/>
</dbReference>
<dbReference type="PANTHER" id="PTHR45694:SF18">
    <property type="entry name" value="GLUTAREDOXIN-1-RELATED"/>
    <property type="match status" value="1"/>
</dbReference>
<dbReference type="PANTHER" id="PTHR45694">
    <property type="entry name" value="GLUTAREDOXIN 2"/>
    <property type="match status" value="1"/>
</dbReference>
<protein>
    <recommendedName>
        <fullName evidence="7">Glutaredoxin</fullName>
    </recommendedName>
</protein>
<evidence type="ECO:0000256" key="3">
    <source>
        <dbReference type="ARBA" id="ARBA00022448"/>
    </source>
</evidence>
<dbReference type="PROSITE" id="PS51354">
    <property type="entry name" value="GLUTAREDOXIN_2"/>
    <property type="match status" value="1"/>
</dbReference>
<feature type="domain" description="Glutaredoxin" evidence="8">
    <location>
        <begin position="4"/>
        <end position="64"/>
    </location>
</feature>
<keyword evidence="5" id="KW-1015">Disulfide bond</keyword>
<dbReference type="InterPro" id="IPR002109">
    <property type="entry name" value="Glutaredoxin"/>
</dbReference>
<comment type="similarity">
    <text evidence="2 7">Belongs to the glutaredoxin family.</text>
</comment>
<keyword evidence="7" id="KW-0963">Cytoplasm</keyword>
<reference evidence="9 10" key="1">
    <citation type="submission" date="2022-10" db="EMBL/GenBank/DDBJ databases">
        <title>Defluviimonas sp. nov., isolated from ocean surface sediments.</title>
        <authorList>
            <person name="He W."/>
            <person name="Wang L."/>
            <person name="Zhang D.-F."/>
        </authorList>
    </citation>
    <scope>NUCLEOTIDE SEQUENCE [LARGE SCALE GENOMIC DNA]</scope>
    <source>
        <strain evidence="9 10">WL0050</strain>
    </source>
</reference>
<evidence type="ECO:0000256" key="4">
    <source>
        <dbReference type="ARBA" id="ARBA00022982"/>
    </source>
</evidence>
<evidence type="ECO:0000256" key="7">
    <source>
        <dbReference type="RuleBase" id="RU364065"/>
    </source>
</evidence>
<gene>
    <name evidence="9" type="primary">grxC</name>
    <name evidence="9" type="ORF">OEZ71_09425</name>
</gene>
<comment type="caution">
    <text evidence="9">The sequence shown here is derived from an EMBL/GenBank/DDBJ whole genome shotgun (WGS) entry which is preliminary data.</text>
</comment>
<keyword evidence="3 7" id="KW-0813">Transport</keyword>
<dbReference type="Pfam" id="PF00462">
    <property type="entry name" value="Glutaredoxin"/>
    <property type="match status" value="1"/>
</dbReference>
<dbReference type="InterPro" id="IPR011900">
    <property type="entry name" value="GRX_bact"/>
</dbReference>
<evidence type="ECO:0000313" key="9">
    <source>
        <dbReference type="EMBL" id="MCV2872517.1"/>
    </source>
</evidence>
<evidence type="ECO:0000256" key="5">
    <source>
        <dbReference type="ARBA" id="ARBA00023157"/>
    </source>
</evidence>
<accession>A0ABT2ZN22</accession>